<name>A0A0M3QGK5_9BACT</name>
<organism evidence="1 2">
    <name type="scientific">Desulfuromonas soudanensis</name>
    <dbReference type="NCBI Taxonomy" id="1603606"/>
    <lineage>
        <taxon>Bacteria</taxon>
        <taxon>Pseudomonadati</taxon>
        <taxon>Thermodesulfobacteriota</taxon>
        <taxon>Desulfuromonadia</taxon>
        <taxon>Desulfuromonadales</taxon>
        <taxon>Desulfuromonadaceae</taxon>
        <taxon>Desulfuromonas</taxon>
    </lineage>
</organism>
<gene>
    <name evidence="1" type="ORF">DSOUD_3243</name>
</gene>
<dbReference type="OrthoDB" id="5405269at2"/>
<reference evidence="1 2" key="1">
    <citation type="submission" date="2015-07" db="EMBL/GenBank/DDBJ databases">
        <title>Isolation and Genomic Characterization of a Novel Halophilic Metal-Reducing Deltaproteobacterium from the Deep Subsurface.</title>
        <authorList>
            <person name="Badalamenti J.P."/>
            <person name="Summers Z.M."/>
            <person name="Gralnick J.A."/>
            <person name="Bond D.R."/>
        </authorList>
    </citation>
    <scope>NUCLEOTIDE SEQUENCE [LARGE SCALE GENOMIC DNA]</scope>
    <source>
        <strain evidence="1 2">WTL</strain>
    </source>
</reference>
<keyword evidence="2" id="KW-1185">Reference proteome</keyword>
<dbReference type="PATRIC" id="fig|1603606.3.peg.3488"/>
<dbReference type="STRING" id="1603606.DSOUD_3243"/>
<dbReference type="EMBL" id="CP010802">
    <property type="protein sequence ID" value="ALC17963.1"/>
    <property type="molecule type" value="Genomic_DNA"/>
</dbReference>
<dbReference type="RefSeq" id="WP_053551931.1">
    <property type="nucleotide sequence ID" value="NZ_CP010802.1"/>
</dbReference>
<evidence type="ECO:0008006" key="3">
    <source>
        <dbReference type="Google" id="ProtNLM"/>
    </source>
</evidence>
<evidence type="ECO:0000313" key="2">
    <source>
        <dbReference type="Proteomes" id="UP000057158"/>
    </source>
</evidence>
<dbReference type="KEGG" id="des:DSOUD_3243"/>
<accession>A0A0M3QGK5</accession>
<proteinExistence type="predicted"/>
<sequence length="419" mass="44880">MYVPFARLHRDSAVALFRQRQGWLAQDATAAVPLGRLERRLRLHLHVLSRCGDEDPPPEKGPETFVHLAARLDSPLEGQRIAGVEAACAFLAEGGAQGEGAFAALALVAPPEAQEALLDLYRGHEGLRPTLFRLWREQGVVVPAALVARDELRRGGVDLQQAALEYAAEAPAVGPEIFRSFYQPLLGGAAAPKIPKTLLVPALWGGMVRGEREASRALRRAIERETGAGDEALLRLAALGGDADFLPVLRRHFETDPAQGAGLLALHGRAGAVEILLEALKHPPARTAVARVWPHLTGSPLPLVPRLRLVGDENPGENAATIPDPLAAIRWWEEHRKEGAGRWIGGAAMSTAHLADLAGKTSGTAGRDILDLLALQLGRPLGLSANAEQARRRVALQEALNQAPLRAVKQQPPGVSCHV</sequence>
<dbReference type="Proteomes" id="UP000057158">
    <property type="component" value="Chromosome"/>
</dbReference>
<dbReference type="AlphaFoldDB" id="A0A0M3QGK5"/>
<evidence type="ECO:0000313" key="1">
    <source>
        <dbReference type="EMBL" id="ALC17963.1"/>
    </source>
</evidence>
<protein>
    <recommendedName>
        <fullName evidence="3">TIGR02270 family protein</fullName>
    </recommendedName>
</protein>